<dbReference type="OrthoDB" id="7190795at2"/>
<dbReference type="RefSeq" id="WP_085444692.1">
    <property type="nucleotide sequence ID" value="NZ_LVJN01000020.1"/>
</dbReference>
<accession>A0A1Y2K2F0</accession>
<organism evidence="2 3">
    <name type="scientific">Magnetofaba australis IT-1</name>
    <dbReference type="NCBI Taxonomy" id="1434232"/>
    <lineage>
        <taxon>Bacteria</taxon>
        <taxon>Pseudomonadati</taxon>
        <taxon>Pseudomonadota</taxon>
        <taxon>Magnetococcia</taxon>
        <taxon>Magnetococcales</taxon>
        <taxon>Magnetococcaceae</taxon>
        <taxon>Magnetofaba</taxon>
    </lineage>
</organism>
<reference evidence="2 3" key="1">
    <citation type="journal article" date="2016" name="BMC Genomics">
        <title>Combined genomic and structural analyses of a cultured magnetotactic bacterium reveals its niche adaptation to a dynamic environment.</title>
        <authorList>
            <person name="Araujo A.C."/>
            <person name="Morillo V."/>
            <person name="Cypriano J."/>
            <person name="Teixeira L.C."/>
            <person name="Leao P."/>
            <person name="Lyra S."/>
            <person name="Almeida L.G."/>
            <person name="Bazylinski D.A."/>
            <person name="Vasconcellos A.T."/>
            <person name="Abreu F."/>
            <person name="Lins U."/>
        </authorList>
    </citation>
    <scope>NUCLEOTIDE SEQUENCE [LARGE SCALE GENOMIC DNA]</scope>
    <source>
        <strain evidence="2 3">IT-1</strain>
    </source>
</reference>
<evidence type="ECO:0000259" key="1">
    <source>
        <dbReference type="Pfam" id="PF13682"/>
    </source>
</evidence>
<proteinExistence type="predicted"/>
<sequence>MTTFGSFAHRIDDCDGLDLRHARLLHLGWEMSLDNALESAQGAPDWPSAGQCALGQWLQADGLRKYQNFPDILRIQELHTDFHNVADSCHRAAQHGDGAIFTVQRSQLRRHSREILYLITLLELEYRRSLIPEASKFSPMEILKQLFAAGRESGRQDPLHARLQLNLSNARLLHLLWVQEEMEMALHMHAAPGSAQSQNTCELGDWIARVGLPDYGDLEPMQKLQTVHHAFHEQAASSLDALRNRRFQNSREAYGRMLELSREVIYLLTHVEWLLGLEQLAGEEITNP</sequence>
<comment type="caution">
    <text evidence="2">The sequence shown here is derived from an EMBL/GenBank/DDBJ whole genome shotgun (WGS) entry which is preliminary data.</text>
</comment>
<dbReference type="InterPro" id="IPR025991">
    <property type="entry name" value="Chemoreceptor_zinc-bind_dom"/>
</dbReference>
<name>A0A1Y2K2F0_9PROT</name>
<dbReference type="STRING" id="1434232.MAIT1_02312"/>
<dbReference type="Proteomes" id="UP000194003">
    <property type="component" value="Unassembled WGS sequence"/>
</dbReference>
<keyword evidence="3" id="KW-1185">Reference proteome</keyword>
<dbReference type="Gene3D" id="1.20.120.30">
    <property type="entry name" value="Aspartate receptor, ligand-binding domain"/>
    <property type="match status" value="2"/>
</dbReference>
<protein>
    <recommendedName>
        <fullName evidence="1">Chemoreceptor zinc-binding domain-containing protein</fullName>
    </recommendedName>
</protein>
<dbReference type="AlphaFoldDB" id="A0A1Y2K2F0"/>
<evidence type="ECO:0000313" key="3">
    <source>
        <dbReference type="Proteomes" id="UP000194003"/>
    </source>
</evidence>
<evidence type="ECO:0000313" key="2">
    <source>
        <dbReference type="EMBL" id="OSM02208.1"/>
    </source>
</evidence>
<dbReference type="Pfam" id="PF13682">
    <property type="entry name" value="CZB"/>
    <property type="match status" value="1"/>
</dbReference>
<feature type="domain" description="Chemoreceptor zinc-binding" evidence="1">
    <location>
        <begin position="26"/>
        <end position="87"/>
    </location>
</feature>
<dbReference type="EMBL" id="LVJN01000020">
    <property type="protein sequence ID" value="OSM02208.1"/>
    <property type="molecule type" value="Genomic_DNA"/>
</dbReference>
<gene>
    <name evidence="2" type="ORF">MAIT1_02312</name>
</gene>